<name>A0AAV7PUQ2_PLEWA</name>
<gene>
    <name evidence="2" type="ORF">NDU88_010278</name>
</gene>
<dbReference type="Proteomes" id="UP001066276">
    <property type="component" value="Chromosome 7"/>
</dbReference>
<dbReference type="AlphaFoldDB" id="A0AAV7PUQ2"/>
<reference evidence="2" key="1">
    <citation type="journal article" date="2022" name="bioRxiv">
        <title>Sequencing and chromosome-scale assembly of the giantPleurodeles waltlgenome.</title>
        <authorList>
            <person name="Brown T."/>
            <person name="Elewa A."/>
            <person name="Iarovenko S."/>
            <person name="Subramanian E."/>
            <person name="Araus A.J."/>
            <person name="Petzold A."/>
            <person name="Susuki M."/>
            <person name="Suzuki K.-i.T."/>
            <person name="Hayashi T."/>
            <person name="Toyoda A."/>
            <person name="Oliveira C."/>
            <person name="Osipova E."/>
            <person name="Leigh N.D."/>
            <person name="Simon A."/>
            <person name="Yun M.H."/>
        </authorList>
    </citation>
    <scope>NUCLEOTIDE SEQUENCE</scope>
    <source>
        <strain evidence="2">20211129_DDA</strain>
        <tissue evidence="2">Liver</tissue>
    </source>
</reference>
<evidence type="ECO:0000256" key="1">
    <source>
        <dbReference type="SAM" id="MobiDB-lite"/>
    </source>
</evidence>
<comment type="caution">
    <text evidence="2">The sequence shown here is derived from an EMBL/GenBank/DDBJ whole genome shotgun (WGS) entry which is preliminary data.</text>
</comment>
<proteinExistence type="predicted"/>
<keyword evidence="3" id="KW-1185">Reference proteome</keyword>
<feature type="compositionally biased region" description="Low complexity" evidence="1">
    <location>
        <begin position="141"/>
        <end position="155"/>
    </location>
</feature>
<dbReference type="EMBL" id="JANPWB010000011">
    <property type="protein sequence ID" value="KAJ1131948.1"/>
    <property type="molecule type" value="Genomic_DNA"/>
</dbReference>
<feature type="region of interest" description="Disordered" evidence="1">
    <location>
        <begin position="135"/>
        <end position="155"/>
    </location>
</feature>
<organism evidence="2 3">
    <name type="scientific">Pleurodeles waltl</name>
    <name type="common">Iberian ribbed newt</name>
    <dbReference type="NCBI Taxonomy" id="8319"/>
    <lineage>
        <taxon>Eukaryota</taxon>
        <taxon>Metazoa</taxon>
        <taxon>Chordata</taxon>
        <taxon>Craniata</taxon>
        <taxon>Vertebrata</taxon>
        <taxon>Euteleostomi</taxon>
        <taxon>Amphibia</taxon>
        <taxon>Batrachia</taxon>
        <taxon>Caudata</taxon>
        <taxon>Salamandroidea</taxon>
        <taxon>Salamandridae</taxon>
        <taxon>Pleurodelinae</taxon>
        <taxon>Pleurodeles</taxon>
    </lineage>
</organism>
<protein>
    <submittedName>
        <fullName evidence="2">Uncharacterized protein</fullName>
    </submittedName>
</protein>
<evidence type="ECO:0000313" key="3">
    <source>
        <dbReference type="Proteomes" id="UP001066276"/>
    </source>
</evidence>
<evidence type="ECO:0000313" key="2">
    <source>
        <dbReference type="EMBL" id="KAJ1131948.1"/>
    </source>
</evidence>
<sequence length="155" mass="16384">MVCGLVFQRFIALGTPVTPCHSDVLLPIQKIVRHAASYFALAEKSLRIPKVQKSDKIPDIIEGLCLKTPTCASGSLMSDMCLRALVVPCCNHRDTAAETLQPQLPPGLLVVPCRIHRDTAASALAAARTAGAAAHHRSDRSLPAAAGAPLSSSRN</sequence>
<accession>A0AAV7PUQ2</accession>